<evidence type="ECO:0000259" key="2">
    <source>
        <dbReference type="Pfam" id="PF00582"/>
    </source>
</evidence>
<proteinExistence type="inferred from homology"/>
<organism evidence="3 4">
    <name type="scientific">Actinomycetospora lemnae</name>
    <dbReference type="NCBI Taxonomy" id="3019891"/>
    <lineage>
        <taxon>Bacteria</taxon>
        <taxon>Bacillati</taxon>
        <taxon>Actinomycetota</taxon>
        <taxon>Actinomycetes</taxon>
        <taxon>Pseudonocardiales</taxon>
        <taxon>Pseudonocardiaceae</taxon>
        <taxon>Actinomycetospora</taxon>
    </lineage>
</organism>
<protein>
    <submittedName>
        <fullName evidence="3">Universal stress protein</fullName>
    </submittedName>
</protein>
<dbReference type="Gene3D" id="3.40.50.12370">
    <property type="match status" value="1"/>
</dbReference>
<accession>A0ABT5SR12</accession>
<gene>
    <name evidence="3" type="ORF">PGB27_08015</name>
</gene>
<dbReference type="InterPro" id="IPR006016">
    <property type="entry name" value="UspA"/>
</dbReference>
<keyword evidence="4" id="KW-1185">Reference proteome</keyword>
<dbReference type="RefSeq" id="WP_274199835.1">
    <property type="nucleotide sequence ID" value="NZ_JAQZAO010000003.1"/>
</dbReference>
<sequence>MTVLVAVPEGREGPQALHAGAGEARLLDTDLVVLNLTLHTIDVSGLPEDMKVTLLERHGPEDRDPAEAVLDEIDQRPDVQRLVIGMKRRSPVSKALLGSVAQRLLLESPVPVLAVKAED</sequence>
<comment type="caution">
    <text evidence="3">The sequence shown here is derived from an EMBL/GenBank/DDBJ whole genome shotgun (WGS) entry which is preliminary data.</text>
</comment>
<dbReference type="InterPro" id="IPR006015">
    <property type="entry name" value="Universal_stress_UspA"/>
</dbReference>
<comment type="similarity">
    <text evidence="1">Belongs to the universal stress protein A family.</text>
</comment>
<reference evidence="3 4" key="1">
    <citation type="submission" date="2023-02" db="EMBL/GenBank/DDBJ databases">
        <title>Genome sequencing required for Actinomycetospora new species description.</title>
        <authorList>
            <person name="Saimee Y."/>
            <person name="Duangmal K."/>
        </authorList>
    </citation>
    <scope>NUCLEOTIDE SEQUENCE [LARGE SCALE GENOMIC DNA]</scope>
    <source>
        <strain evidence="3 4">DW7H6</strain>
    </source>
</reference>
<name>A0ABT5SR12_9PSEU</name>
<evidence type="ECO:0000313" key="3">
    <source>
        <dbReference type="EMBL" id="MDD7965293.1"/>
    </source>
</evidence>
<dbReference type="EMBL" id="JAQZAO010000003">
    <property type="protein sequence ID" value="MDD7965293.1"/>
    <property type="molecule type" value="Genomic_DNA"/>
</dbReference>
<evidence type="ECO:0000313" key="4">
    <source>
        <dbReference type="Proteomes" id="UP001300763"/>
    </source>
</evidence>
<feature type="domain" description="UspA" evidence="2">
    <location>
        <begin position="62"/>
        <end position="116"/>
    </location>
</feature>
<dbReference type="PRINTS" id="PR01438">
    <property type="entry name" value="UNVRSLSTRESS"/>
</dbReference>
<dbReference type="CDD" id="cd00293">
    <property type="entry name" value="USP-like"/>
    <property type="match status" value="1"/>
</dbReference>
<dbReference type="Proteomes" id="UP001300763">
    <property type="component" value="Unassembled WGS sequence"/>
</dbReference>
<dbReference type="Pfam" id="PF00582">
    <property type="entry name" value="Usp"/>
    <property type="match status" value="1"/>
</dbReference>
<dbReference type="SUPFAM" id="SSF52402">
    <property type="entry name" value="Adenine nucleotide alpha hydrolases-like"/>
    <property type="match status" value="1"/>
</dbReference>
<evidence type="ECO:0000256" key="1">
    <source>
        <dbReference type="ARBA" id="ARBA00008791"/>
    </source>
</evidence>